<protein>
    <submittedName>
        <fullName evidence="1">Uncharacterized protein</fullName>
    </submittedName>
</protein>
<reference evidence="1 2" key="1">
    <citation type="submission" date="2016-10" db="EMBL/GenBank/DDBJ databases">
        <authorList>
            <person name="de Groot N.N."/>
        </authorList>
    </citation>
    <scope>NUCLEOTIDE SEQUENCE [LARGE SCALE GENOMIC DNA]</scope>
    <source>
        <strain evidence="1 2">558</strain>
    </source>
</reference>
<sequence length="140" mass="15925">MTTVVMTTDFMNIATFADLLQEARKQPNPQRLLFVFVRAELPDFPDAEQRRRFEQGEGGVLVPVVCVDKSTEELTSMAALVEESRRTEIEWDLVFTAAMDDPQDDAEVERQLQRMMESLQMGNITTYLAFDHHGNALNVG</sequence>
<dbReference type="RefSeq" id="WP_244154885.1">
    <property type="nucleotide sequence ID" value="NZ_FODB01000004.1"/>
</dbReference>
<dbReference type="AlphaFoldDB" id="A0A1H8EED2"/>
<evidence type="ECO:0000313" key="2">
    <source>
        <dbReference type="Proteomes" id="UP000199493"/>
    </source>
</evidence>
<dbReference type="Proteomes" id="UP000199493">
    <property type="component" value="Unassembled WGS sequence"/>
</dbReference>
<gene>
    <name evidence="1" type="ORF">SAMN04490369_100434</name>
</gene>
<organism evidence="1 2">
    <name type="scientific">Vreelandella aquamarina</name>
    <dbReference type="NCBI Taxonomy" id="77097"/>
    <lineage>
        <taxon>Bacteria</taxon>
        <taxon>Pseudomonadati</taxon>
        <taxon>Pseudomonadota</taxon>
        <taxon>Gammaproteobacteria</taxon>
        <taxon>Oceanospirillales</taxon>
        <taxon>Halomonadaceae</taxon>
        <taxon>Vreelandella</taxon>
    </lineage>
</organism>
<accession>A0A1H8EED2</accession>
<dbReference type="EMBL" id="FODB01000004">
    <property type="protein sequence ID" value="SEN17197.1"/>
    <property type="molecule type" value="Genomic_DNA"/>
</dbReference>
<dbReference type="STRING" id="77097.SAMN04490369_100434"/>
<name>A0A1H8EED2_9GAMM</name>
<evidence type="ECO:0000313" key="1">
    <source>
        <dbReference type="EMBL" id="SEN17197.1"/>
    </source>
</evidence>
<proteinExistence type="predicted"/>